<dbReference type="AlphaFoldDB" id="A0A5B8JB65"/>
<evidence type="ECO:0000259" key="3">
    <source>
        <dbReference type="Pfam" id="PF14219"/>
    </source>
</evidence>
<evidence type="ECO:0000256" key="2">
    <source>
        <dbReference type="SAM" id="Phobius"/>
    </source>
</evidence>
<feature type="domain" description="DUF4328" evidence="3">
    <location>
        <begin position="140"/>
        <end position="297"/>
    </location>
</feature>
<gene>
    <name evidence="4" type="ORF">FQU76_21425</name>
</gene>
<keyword evidence="2" id="KW-1133">Transmembrane helix</keyword>
<evidence type="ECO:0000313" key="4">
    <source>
        <dbReference type="EMBL" id="QDY78647.1"/>
    </source>
</evidence>
<protein>
    <submittedName>
        <fullName evidence="4">DUF4328 domain-containing protein</fullName>
    </submittedName>
</protein>
<accession>A0A5B8JB65</accession>
<keyword evidence="2" id="KW-0472">Membrane</keyword>
<feature type="transmembrane region" description="Helical" evidence="2">
    <location>
        <begin position="196"/>
        <end position="219"/>
    </location>
</feature>
<evidence type="ECO:0000313" key="5">
    <source>
        <dbReference type="Proteomes" id="UP000320580"/>
    </source>
</evidence>
<dbReference type="EMBL" id="CP042266">
    <property type="protein sequence ID" value="QDY78647.1"/>
    <property type="molecule type" value="Genomic_DNA"/>
</dbReference>
<dbReference type="OrthoDB" id="4174975at2"/>
<sequence>MTLCSICQRNTAATAQGLCAQCATGATLTGQPTASPAPVPPGPGYAPGQPGPGYGGAAVPPPPAAPGYGAPAYPAPAYAAQPQYGAAPVLLPPTPVKAPWGLSYAVIVLLCIAVLVDLFSIGASLSVRELAEDFRSSPYSVTQADADHADDVMAVATLLKGLALLVTGILFIIWFAKARGNAAVFAPDDTSWGRGWAIGGWFIPLAGLVIPRLVAGAIWQASRRSLPEGGAAQRPTILTFWWIFHVLGLLTWQVGFQHYREALTPDELASAAGWLLTADIISIAAAVLAIVVVRKITSMQSEKSAAVAAMGWQPPMPPMPGMR</sequence>
<organism evidence="4 5">
    <name type="scientific">Streptomyces qinzhouensis</name>
    <dbReference type="NCBI Taxonomy" id="2599401"/>
    <lineage>
        <taxon>Bacteria</taxon>
        <taxon>Bacillati</taxon>
        <taxon>Actinomycetota</taxon>
        <taxon>Actinomycetes</taxon>
        <taxon>Kitasatosporales</taxon>
        <taxon>Streptomycetaceae</taxon>
        <taxon>Streptomyces</taxon>
    </lineage>
</organism>
<feature type="compositionally biased region" description="Pro residues" evidence="1">
    <location>
        <begin position="35"/>
        <end position="44"/>
    </location>
</feature>
<evidence type="ECO:0000256" key="1">
    <source>
        <dbReference type="SAM" id="MobiDB-lite"/>
    </source>
</evidence>
<keyword evidence="5" id="KW-1185">Reference proteome</keyword>
<dbReference type="KEGG" id="sqz:FQU76_21425"/>
<feature type="transmembrane region" description="Helical" evidence="2">
    <location>
        <begin position="240"/>
        <end position="259"/>
    </location>
</feature>
<dbReference type="Proteomes" id="UP000320580">
    <property type="component" value="Chromosome"/>
</dbReference>
<feature type="transmembrane region" description="Helical" evidence="2">
    <location>
        <begin position="271"/>
        <end position="293"/>
    </location>
</feature>
<feature type="transmembrane region" description="Helical" evidence="2">
    <location>
        <begin position="102"/>
        <end position="127"/>
    </location>
</feature>
<dbReference type="InterPro" id="IPR025565">
    <property type="entry name" value="DUF4328"/>
</dbReference>
<keyword evidence="2" id="KW-0812">Transmembrane</keyword>
<proteinExistence type="predicted"/>
<dbReference type="Pfam" id="PF14219">
    <property type="entry name" value="DUF4328"/>
    <property type="match status" value="1"/>
</dbReference>
<reference evidence="4 5" key="1">
    <citation type="submission" date="2019-07" db="EMBL/GenBank/DDBJ databases">
        <authorList>
            <person name="Zhu P."/>
        </authorList>
    </citation>
    <scope>NUCLEOTIDE SEQUENCE [LARGE SCALE GENOMIC DNA]</scope>
    <source>
        <strain evidence="4 5">SSL-25</strain>
    </source>
</reference>
<feature type="transmembrane region" description="Helical" evidence="2">
    <location>
        <begin position="158"/>
        <end position="176"/>
    </location>
</feature>
<name>A0A5B8JB65_9ACTN</name>
<dbReference type="RefSeq" id="WP_146481966.1">
    <property type="nucleotide sequence ID" value="NZ_CP042266.1"/>
</dbReference>
<feature type="region of interest" description="Disordered" evidence="1">
    <location>
        <begin position="30"/>
        <end position="58"/>
    </location>
</feature>